<feature type="region of interest" description="Disordered" evidence="1">
    <location>
        <begin position="1"/>
        <end position="21"/>
    </location>
</feature>
<dbReference type="EMBL" id="PVNK01000017">
    <property type="protein sequence ID" value="PRQ05292.1"/>
    <property type="molecule type" value="Genomic_DNA"/>
</dbReference>
<comment type="caution">
    <text evidence="2">The sequence shown here is derived from an EMBL/GenBank/DDBJ whole genome shotgun (WGS) entry which is preliminary data.</text>
</comment>
<organism evidence="2 3">
    <name type="scientific">Enhygromyxa salina</name>
    <dbReference type="NCBI Taxonomy" id="215803"/>
    <lineage>
        <taxon>Bacteria</taxon>
        <taxon>Pseudomonadati</taxon>
        <taxon>Myxococcota</taxon>
        <taxon>Polyangia</taxon>
        <taxon>Nannocystales</taxon>
        <taxon>Nannocystaceae</taxon>
        <taxon>Enhygromyxa</taxon>
    </lineage>
</organism>
<dbReference type="Proteomes" id="UP000237968">
    <property type="component" value="Unassembled WGS sequence"/>
</dbReference>
<evidence type="ECO:0000313" key="3">
    <source>
        <dbReference type="Proteomes" id="UP000237968"/>
    </source>
</evidence>
<proteinExistence type="predicted"/>
<accession>A0A2S9YJR9</accession>
<evidence type="ECO:0000313" key="2">
    <source>
        <dbReference type="EMBL" id="PRQ05292.1"/>
    </source>
</evidence>
<keyword evidence="3" id="KW-1185">Reference proteome</keyword>
<reference evidence="2 3" key="1">
    <citation type="submission" date="2018-03" db="EMBL/GenBank/DDBJ databases">
        <title>Draft Genome Sequences of the Obligatory Marine Myxobacteria Enhygromyxa salina SWB005.</title>
        <authorList>
            <person name="Poehlein A."/>
            <person name="Moghaddam J.A."/>
            <person name="Harms H."/>
            <person name="Alanjari M."/>
            <person name="Koenig G.M."/>
            <person name="Daniel R."/>
            <person name="Schaeberle T.F."/>
        </authorList>
    </citation>
    <scope>NUCLEOTIDE SEQUENCE [LARGE SCALE GENOMIC DNA]</scope>
    <source>
        <strain evidence="2 3">SWB005</strain>
    </source>
</reference>
<name>A0A2S9YJR9_9BACT</name>
<dbReference type="AlphaFoldDB" id="A0A2S9YJR9"/>
<protein>
    <submittedName>
        <fullName evidence="2">Uncharacterized protein</fullName>
    </submittedName>
</protein>
<sequence>MGIADSPSEEKPMPKSKKRSHACAKESCDDFIGCTIDAGVQCAFGI</sequence>
<gene>
    <name evidence="2" type="ORF">ENSA5_04110</name>
</gene>
<evidence type="ECO:0000256" key="1">
    <source>
        <dbReference type="SAM" id="MobiDB-lite"/>
    </source>
</evidence>